<keyword evidence="3" id="KW-1185">Reference proteome</keyword>
<comment type="caution">
    <text evidence="2">The sequence shown here is derived from an EMBL/GenBank/DDBJ whole genome shotgun (WGS) entry which is preliminary data.</text>
</comment>
<keyword evidence="1" id="KW-0732">Signal</keyword>
<evidence type="ECO:0000313" key="2">
    <source>
        <dbReference type="EMBL" id="MBO1323109.1"/>
    </source>
</evidence>
<feature type="chain" id="PRO_5035238618" evidence="1">
    <location>
        <begin position="27"/>
        <end position="260"/>
    </location>
</feature>
<dbReference type="AlphaFoldDB" id="A0A8J7QF22"/>
<name>A0A8J7QF22_9BACT</name>
<gene>
    <name evidence="2" type="ORF">J3U88_31890</name>
</gene>
<dbReference type="RefSeq" id="WP_207863079.1">
    <property type="nucleotide sequence ID" value="NZ_JAFREP010000050.1"/>
</dbReference>
<evidence type="ECO:0000313" key="3">
    <source>
        <dbReference type="Proteomes" id="UP000664417"/>
    </source>
</evidence>
<dbReference type="Proteomes" id="UP000664417">
    <property type="component" value="Unassembled WGS sequence"/>
</dbReference>
<accession>A0A8J7QF22</accession>
<organism evidence="2 3">
    <name type="scientific">Acanthopleuribacter pedis</name>
    <dbReference type="NCBI Taxonomy" id="442870"/>
    <lineage>
        <taxon>Bacteria</taxon>
        <taxon>Pseudomonadati</taxon>
        <taxon>Acidobacteriota</taxon>
        <taxon>Holophagae</taxon>
        <taxon>Acanthopleuribacterales</taxon>
        <taxon>Acanthopleuribacteraceae</taxon>
        <taxon>Acanthopleuribacter</taxon>
    </lineage>
</organism>
<sequence length="260" mass="29436">MNGLFVSFRFLLLMFLAFSVATPLFSQDEEPCDQEEDPRAFSSEFRTDGCRWRTRFLAHRADNPYWPMEPGWQVVLEGEDDGEEVRVEITVLQEFKRVAGVRTRVIEEREFIDGELYEISRNYFAICAATNDIYYFGEDVDFYEDGEVIGHDGSWLAGVDGAVAGIYMPGTPLLGARFYQEVAPHIAEDRAEVVDMGSIQVGDQWFENAVMFHETSPLDGPCAISTKVYVAGIGMVQDDNLTLVEAGYQFRIANEAPFKQ</sequence>
<evidence type="ECO:0000256" key="1">
    <source>
        <dbReference type="SAM" id="SignalP"/>
    </source>
</evidence>
<reference evidence="2" key="1">
    <citation type="submission" date="2021-03" db="EMBL/GenBank/DDBJ databases">
        <authorList>
            <person name="Wang G."/>
        </authorList>
    </citation>
    <scope>NUCLEOTIDE SEQUENCE</scope>
    <source>
        <strain evidence="2">KCTC 12899</strain>
    </source>
</reference>
<proteinExistence type="predicted"/>
<feature type="signal peptide" evidence="1">
    <location>
        <begin position="1"/>
        <end position="26"/>
    </location>
</feature>
<protein>
    <submittedName>
        <fullName evidence="2">Uncharacterized protein</fullName>
    </submittedName>
</protein>
<dbReference type="EMBL" id="JAFREP010000050">
    <property type="protein sequence ID" value="MBO1323109.1"/>
    <property type="molecule type" value="Genomic_DNA"/>
</dbReference>